<name>A0A382S5S2_9ZZZZ</name>
<evidence type="ECO:0000259" key="1">
    <source>
        <dbReference type="Pfam" id="PF19077"/>
    </source>
</evidence>
<organism evidence="2">
    <name type="scientific">marine metagenome</name>
    <dbReference type="NCBI Taxonomy" id="408172"/>
    <lineage>
        <taxon>unclassified sequences</taxon>
        <taxon>metagenomes</taxon>
        <taxon>ecological metagenomes</taxon>
    </lineage>
</organism>
<feature type="non-terminal residue" evidence="2">
    <location>
        <position position="314"/>
    </location>
</feature>
<accession>A0A382S5S2</accession>
<feature type="non-terminal residue" evidence="2">
    <location>
        <position position="1"/>
    </location>
</feature>
<dbReference type="InterPro" id="IPR044016">
    <property type="entry name" value="Big_13"/>
</dbReference>
<dbReference type="Pfam" id="PF19077">
    <property type="entry name" value="Big_13"/>
    <property type="match status" value="1"/>
</dbReference>
<reference evidence="2" key="1">
    <citation type="submission" date="2018-05" db="EMBL/GenBank/DDBJ databases">
        <authorList>
            <person name="Lanie J.A."/>
            <person name="Ng W.-L."/>
            <person name="Kazmierczak K.M."/>
            <person name="Andrzejewski T.M."/>
            <person name="Davidsen T.M."/>
            <person name="Wayne K.J."/>
            <person name="Tettelin H."/>
            <person name="Glass J.I."/>
            <person name="Rusch D."/>
            <person name="Podicherti R."/>
            <person name="Tsui H.-C.T."/>
            <person name="Winkler M.E."/>
        </authorList>
    </citation>
    <scope>NUCLEOTIDE SEQUENCE</scope>
</reference>
<sequence length="314" mass="33105">YSMTYVIEDSAGNVSDTSVALSLVVDVLRPSVPNAPDLIDASDGGQSSTDNFTNLATPQLSVTGVDLGDLSSLYVTPFPANPGDTVLINTEFVSSDTVSFTAPTLTTGVYKFYPVTSDTAGNEREGADLEVTIDLEIPTATISFDGDSLVRYGDEETVATFQFSEIMDDATNPPTVDVDYPEGTLNDLTDQPLTNGGIIGGVTLSDSVWSYTIPLNTSGLEDINGVIALTLNSSDLAGNSVPIENITGLDVLTVDNTTPVFSSFYVDTDTSINVINKFGWTLSETIDSGSVVFEKKSGPGDDVTAILEGIELEE</sequence>
<dbReference type="InterPro" id="IPR013783">
    <property type="entry name" value="Ig-like_fold"/>
</dbReference>
<gene>
    <name evidence="2" type="ORF">METZ01_LOCUS358087</name>
</gene>
<feature type="domain" description="Bacterial Ig-like" evidence="1">
    <location>
        <begin position="34"/>
        <end position="134"/>
    </location>
</feature>
<dbReference type="AlphaFoldDB" id="A0A382S5S2"/>
<proteinExistence type="predicted"/>
<evidence type="ECO:0000313" key="2">
    <source>
        <dbReference type="EMBL" id="SVD05233.1"/>
    </source>
</evidence>
<dbReference type="EMBL" id="UINC01126632">
    <property type="protein sequence ID" value="SVD05233.1"/>
    <property type="molecule type" value="Genomic_DNA"/>
</dbReference>
<protein>
    <recommendedName>
        <fullName evidence="1">Bacterial Ig-like domain-containing protein</fullName>
    </recommendedName>
</protein>
<dbReference type="Gene3D" id="2.60.40.10">
    <property type="entry name" value="Immunoglobulins"/>
    <property type="match status" value="1"/>
</dbReference>